<dbReference type="Proteomes" id="UP000094626">
    <property type="component" value="Chromosome"/>
</dbReference>
<dbReference type="CDD" id="cd00093">
    <property type="entry name" value="HTH_XRE"/>
    <property type="match status" value="1"/>
</dbReference>
<dbReference type="KEGG" id="nre:BES08_05745"/>
<dbReference type="AlphaFoldDB" id="A0A1D8A2H5"/>
<dbReference type="RefSeq" id="WP_069707773.1">
    <property type="nucleotide sequence ID" value="NZ_CP017075.1"/>
</dbReference>
<dbReference type="OrthoDB" id="7597345at2"/>
<dbReference type="SUPFAM" id="SSF47413">
    <property type="entry name" value="lambda repressor-like DNA-binding domains"/>
    <property type="match status" value="1"/>
</dbReference>
<keyword evidence="3" id="KW-1185">Reference proteome</keyword>
<reference evidence="3" key="1">
    <citation type="journal article" date="2017" name="J. Biotechnol.">
        <title>Complete genome sequence of Novosphingobium resinovorum SA1, a versatile xenobiotic-degrading bacterium capable of utilizing sulfanilic acid.</title>
        <authorList>
            <person name="Hegedus B."/>
            <person name="Kos P.B."/>
            <person name="Balint B."/>
            <person name="Maroti G."/>
            <person name="Gan H.M."/>
            <person name="Perei K."/>
            <person name="Rakhely G."/>
        </authorList>
    </citation>
    <scope>NUCLEOTIDE SEQUENCE [LARGE SCALE GENOMIC DNA]</scope>
    <source>
        <strain evidence="3">SA1</strain>
    </source>
</reference>
<dbReference type="PROSITE" id="PS50943">
    <property type="entry name" value="HTH_CROC1"/>
    <property type="match status" value="1"/>
</dbReference>
<name>A0A1D8A2H5_9SPHN</name>
<dbReference type="SMART" id="SM00530">
    <property type="entry name" value="HTH_XRE"/>
    <property type="match status" value="1"/>
</dbReference>
<gene>
    <name evidence="2" type="ORF">BES08_05745</name>
</gene>
<dbReference type="EMBL" id="CP017075">
    <property type="protein sequence ID" value="AOR76317.1"/>
    <property type="molecule type" value="Genomic_DNA"/>
</dbReference>
<evidence type="ECO:0000313" key="3">
    <source>
        <dbReference type="Proteomes" id="UP000094626"/>
    </source>
</evidence>
<dbReference type="InterPro" id="IPR001387">
    <property type="entry name" value="Cro/C1-type_HTH"/>
</dbReference>
<dbReference type="Pfam" id="PF01381">
    <property type="entry name" value="HTH_3"/>
    <property type="match status" value="1"/>
</dbReference>
<sequence>MRDMDSILEIRKALNISQAEMADRLGLHQSSISRLERNEIVPDKRTMIAAQALLSASRTQSANA</sequence>
<dbReference type="GO" id="GO:0003677">
    <property type="term" value="F:DNA binding"/>
    <property type="evidence" value="ECO:0007669"/>
    <property type="project" value="InterPro"/>
</dbReference>
<evidence type="ECO:0000313" key="2">
    <source>
        <dbReference type="EMBL" id="AOR76317.1"/>
    </source>
</evidence>
<accession>A0A1D8A2H5</accession>
<dbReference type="Gene3D" id="1.10.260.40">
    <property type="entry name" value="lambda repressor-like DNA-binding domains"/>
    <property type="match status" value="1"/>
</dbReference>
<feature type="domain" description="HTH cro/C1-type" evidence="1">
    <location>
        <begin position="7"/>
        <end position="61"/>
    </location>
</feature>
<dbReference type="InterPro" id="IPR010982">
    <property type="entry name" value="Lambda_DNA-bd_dom_sf"/>
</dbReference>
<evidence type="ECO:0000259" key="1">
    <source>
        <dbReference type="PROSITE" id="PS50943"/>
    </source>
</evidence>
<proteinExistence type="predicted"/>
<protein>
    <recommendedName>
        <fullName evidence="1">HTH cro/C1-type domain-containing protein</fullName>
    </recommendedName>
</protein>
<organism evidence="2 3">
    <name type="scientific">Novosphingobium resinovorum</name>
    <dbReference type="NCBI Taxonomy" id="158500"/>
    <lineage>
        <taxon>Bacteria</taxon>
        <taxon>Pseudomonadati</taxon>
        <taxon>Pseudomonadota</taxon>
        <taxon>Alphaproteobacteria</taxon>
        <taxon>Sphingomonadales</taxon>
        <taxon>Sphingomonadaceae</taxon>
        <taxon>Novosphingobium</taxon>
    </lineage>
</organism>